<reference evidence="1" key="1">
    <citation type="submission" date="2013-12" db="EMBL/GenBank/DDBJ databases">
        <title>The Genome Sequence of Aphanomyces astaci APO3.</title>
        <authorList>
            <consortium name="The Broad Institute Genomics Platform"/>
            <person name="Russ C."/>
            <person name="Tyler B."/>
            <person name="van West P."/>
            <person name="Dieguez-Uribeondo J."/>
            <person name="Young S.K."/>
            <person name="Zeng Q."/>
            <person name="Gargeya S."/>
            <person name="Fitzgerald M."/>
            <person name="Abouelleil A."/>
            <person name="Alvarado L."/>
            <person name="Chapman S.B."/>
            <person name="Gainer-Dewar J."/>
            <person name="Goldberg J."/>
            <person name="Griggs A."/>
            <person name="Gujja S."/>
            <person name="Hansen M."/>
            <person name="Howarth C."/>
            <person name="Imamovic A."/>
            <person name="Ireland A."/>
            <person name="Larimer J."/>
            <person name="McCowan C."/>
            <person name="Murphy C."/>
            <person name="Pearson M."/>
            <person name="Poon T.W."/>
            <person name="Priest M."/>
            <person name="Roberts A."/>
            <person name="Saif S."/>
            <person name="Shea T."/>
            <person name="Sykes S."/>
            <person name="Wortman J."/>
            <person name="Nusbaum C."/>
            <person name="Birren B."/>
        </authorList>
    </citation>
    <scope>NUCLEOTIDE SEQUENCE [LARGE SCALE GENOMIC DNA]</scope>
    <source>
        <strain evidence="1">APO3</strain>
    </source>
</reference>
<dbReference type="EMBL" id="KI913183">
    <property type="protein sequence ID" value="ETV68623.1"/>
    <property type="molecule type" value="Genomic_DNA"/>
</dbReference>
<dbReference type="AlphaFoldDB" id="W4FPN7"/>
<name>W4FPN7_APHAT</name>
<accession>W4FPN7</accession>
<sequence length="117" mass="13965">MDVRKQDNDAALDDCAPQFPPTRPGRLDRINLCHVLVNVNPRWLQFSRSRHLRQPLLYVHRFHNTYQRRLKECSHCKFMKRQHSPNLSKAYKVASLEYAKLNIANPPNWNEIIWSDE</sequence>
<proteinExistence type="predicted"/>
<organism evidence="1">
    <name type="scientific">Aphanomyces astaci</name>
    <name type="common">Crayfish plague agent</name>
    <dbReference type="NCBI Taxonomy" id="112090"/>
    <lineage>
        <taxon>Eukaryota</taxon>
        <taxon>Sar</taxon>
        <taxon>Stramenopiles</taxon>
        <taxon>Oomycota</taxon>
        <taxon>Saprolegniomycetes</taxon>
        <taxon>Saprolegniales</taxon>
        <taxon>Verrucalvaceae</taxon>
        <taxon>Aphanomyces</taxon>
    </lineage>
</organism>
<dbReference type="RefSeq" id="XP_009841848.1">
    <property type="nucleotide sequence ID" value="XM_009843546.1"/>
</dbReference>
<evidence type="ECO:0000313" key="1">
    <source>
        <dbReference type="EMBL" id="ETV68623.1"/>
    </source>
</evidence>
<protein>
    <submittedName>
        <fullName evidence="1">Uncharacterized protein</fullName>
    </submittedName>
</protein>
<gene>
    <name evidence="1" type="ORF">H257_15433</name>
</gene>
<dbReference type="VEuPathDB" id="FungiDB:H257_15433"/>
<dbReference type="GeneID" id="20817429"/>